<keyword evidence="8 10" id="KW-0472">Membrane</keyword>
<evidence type="ECO:0000313" key="12">
    <source>
        <dbReference type="EMBL" id="TGE19190.1"/>
    </source>
</evidence>
<evidence type="ECO:0000256" key="10">
    <source>
        <dbReference type="SAM" id="Phobius"/>
    </source>
</evidence>
<feature type="transmembrane region" description="Helical" evidence="10">
    <location>
        <begin position="194"/>
        <end position="218"/>
    </location>
</feature>
<feature type="transmembrane region" description="Helical" evidence="10">
    <location>
        <begin position="318"/>
        <end position="339"/>
    </location>
</feature>
<evidence type="ECO:0000256" key="1">
    <source>
        <dbReference type="ARBA" id="ARBA00004651"/>
    </source>
</evidence>
<feature type="transmembrane region" description="Helical" evidence="10">
    <location>
        <begin position="387"/>
        <end position="410"/>
    </location>
</feature>
<dbReference type="Pfam" id="PF01554">
    <property type="entry name" value="MatE"/>
    <property type="match status" value="2"/>
</dbReference>
<feature type="transmembrane region" description="Helical" evidence="10">
    <location>
        <begin position="94"/>
        <end position="118"/>
    </location>
</feature>
<protein>
    <recommendedName>
        <fullName evidence="3">Multidrug export protein MepA</fullName>
    </recommendedName>
</protein>
<dbReference type="EMBL" id="SRLS01000002">
    <property type="protein sequence ID" value="TGE19190.1"/>
    <property type="molecule type" value="Genomic_DNA"/>
</dbReference>
<evidence type="ECO:0000256" key="2">
    <source>
        <dbReference type="ARBA" id="ARBA00008417"/>
    </source>
</evidence>
<feature type="transmembrane region" description="Helical" evidence="10">
    <location>
        <begin position="239"/>
        <end position="268"/>
    </location>
</feature>
<comment type="similarity">
    <text evidence="2">Belongs to the multi antimicrobial extrusion (MATE) (TC 2.A.66.1) family. MepA subfamily.</text>
</comment>
<keyword evidence="7 10" id="KW-1133">Transmembrane helix</keyword>
<sequence>MKDEQLYYFEESPIFKAMMHFSLPMMIGSLLSVIYGILNVYFIGFLDNSHMISAISLTLPIFAVLMAFGNLFGVGGGTYISRLLGAKDYTKSHYVSSFSIYSSFIFGVIIAIIATPFTDQIASVLGASGQTLKFTSDYLKVQFLSTPFVILFFVLEQFARAIGKPIISMIGMISSVVLNMILDPILIFGFHLDVVGAALGTAISNLVAALFFIIYIAIKDETLSLNIKHAKPTKEMVQEIFKIGIPAFLMVVLMGVTGLVVNLFLAHYGNYAIASYGISFRLVQFPELIIMGLSEGVIPLIAYNFVSNKTRMKDTIKAVILSIAAIFAVCMTIVLLFGHSIVQLFSTDPQIVTLATFILKVTMTSLLLNGIGFLFTGMLQATGQGRGATIMAIAQGTVIIPVLFVLNALFGLPGVVWSLLIAETICALLAMLIVYLLRNQLTVDKQALIEE</sequence>
<dbReference type="PANTHER" id="PTHR43823:SF3">
    <property type="entry name" value="MULTIDRUG EXPORT PROTEIN MEPA"/>
    <property type="match status" value="1"/>
</dbReference>
<keyword evidence="6 10" id="KW-0812">Transmembrane</keyword>
<evidence type="ECO:0000256" key="8">
    <source>
        <dbReference type="ARBA" id="ARBA00023136"/>
    </source>
</evidence>
<evidence type="ECO:0000256" key="4">
    <source>
        <dbReference type="ARBA" id="ARBA00022448"/>
    </source>
</evidence>
<comment type="subcellular location">
    <subcellularLocation>
        <location evidence="1">Cell membrane</location>
        <topology evidence="1">Multi-pass membrane protein</topology>
    </subcellularLocation>
</comment>
<dbReference type="InterPro" id="IPR045070">
    <property type="entry name" value="MATE_MepA-like"/>
</dbReference>
<dbReference type="CDD" id="cd13143">
    <property type="entry name" value="MATE_MepA_like"/>
    <property type="match status" value="1"/>
</dbReference>
<dbReference type="RefSeq" id="WP_103297073.1">
    <property type="nucleotide sequence ID" value="NZ_PPQT01000007.1"/>
</dbReference>
<feature type="transmembrane region" description="Helical" evidence="10">
    <location>
        <begin position="51"/>
        <end position="73"/>
    </location>
</feature>
<dbReference type="AlphaFoldDB" id="A0A380FZ97"/>
<evidence type="ECO:0000256" key="5">
    <source>
        <dbReference type="ARBA" id="ARBA00022475"/>
    </source>
</evidence>
<dbReference type="InterPro" id="IPR051327">
    <property type="entry name" value="MATE_MepA_subfamily"/>
</dbReference>
<name>A0A380FZ97_9STAP</name>
<reference evidence="11 13" key="1">
    <citation type="submission" date="2018-06" db="EMBL/GenBank/DDBJ databases">
        <authorList>
            <consortium name="Pathogen Informatics"/>
            <person name="Doyle S."/>
        </authorList>
    </citation>
    <scope>NUCLEOTIDE SEQUENCE [LARGE SCALE GENOMIC DNA]</scope>
    <source>
        <strain evidence="11 13">NCTC13830</strain>
    </source>
</reference>
<evidence type="ECO:0000256" key="9">
    <source>
        <dbReference type="ARBA" id="ARBA00023251"/>
    </source>
</evidence>
<proteinExistence type="inferred from homology"/>
<dbReference type="GO" id="GO:0042910">
    <property type="term" value="F:xenobiotic transmembrane transporter activity"/>
    <property type="evidence" value="ECO:0007669"/>
    <property type="project" value="InterPro"/>
</dbReference>
<gene>
    <name evidence="11" type="primary">mepA</name>
    <name evidence="12" type="ORF">BJR09_02070</name>
    <name evidence="11" type="ORF">NCTC13830_00646</name>
</gene>
<evidence type="ECO:0000313" key="11">
    <source>
        <dbReference type="EMBL" id="SUM43121.1"/>
    </source>
</evidence>
<evidence type="ECO:0000256" key="7">
    <source>
        <dbReference type="ARBA" id="ARBA00022989"/>
    </source>
</evidence>
<accession>A0A380FZ97</accession>
<reference evidence="12 14" key="2">
    <citation type="submission" date="2019-04" db="EMBL/GenBank/DDBJ databases">
        <title>Genomic characterization of Staphylococcus petrasii strains.</title>
        <authorList>
            <person name="Vrbovska V."/>
            <person name="Kovarovic V."/>
            <person name="Maslanova I."/>
            <person name="Indrakova A."/>
            <person name="Petras P."/>
            <person name="Sedo O."/>
            <person name="Svec P."/>
            <person name="Fisarova L."/>
            <person name="Sedlacek I."/>
            <person name="Doskar J."/>
            <person name="Pantucek R."/>
        </authorList>
    </citation>
    <scope>NUCLEOTIDE SEQUENCE [LARGE SCALE GENOMIC DNA]</scope>
    <source>
        <strain evidence="12 14">P5404</strain>
    </source>
</reference>
<evidence type="ECO:0000256" key="6">
    <source>
        <dbReference type="ARBA" id="ARBA00022692"/>
    </source>
</evidence>
<keyword evidence="5" id="KW-1003">Cell membrane</keyword>
<dbReference type="GO" id="GO:0015297">
    <property type="term" value="F:antiporter activity"/>
    <property type="evidence" value="ECO:0007669"/>
    <property type="project" value="InterPro"/>
</dbReference>
<dbReference type="InterPro" id="IPR048279">
    <property type="entry name" value="MdtK-like"/>
</dbReference>
<evidence type="ECO:0000313" key="13">
    <source>
        <dbReference type="Proteomes" id="UP000254047"/>
    </source>
</evidence>
<dbReference type="Proteomes" id="UP000297598">
    <property type="component" value="Unassembled WGS sequence"/>
</dbReference>
<keyword evidence="9" id="KW-0046">Antibiotic resistance</keyword>
<dbReference type="OrthoDB" id="9776324at2"/>
<dbReference type="GO" id="GO:0005886">
    <property type="term" value="C:plasma membrane"/>
    <property type="evidence" value="ECO:0007669"/>
    <property type="project" value="UniProtKB-SubCell"/>
</dbReference>
<feature type="transmembrane region" description="Helical" evidence="10">
    <location>
        <begin position="21"/>
        <end position="45"/>
    </location>
</feature>
<evidence type="ECO:0000313" key="14">
    <source>
        <dbReference type="Proteomes" id="UP000297598"/>
    </source>
</evidence>
<keyword evidence="4" id="KW-0813">Transport</keyword>
<dbReference type="PIRSF" id="PIRSF006603">
    <property type="entry name" value="DinF"/>
    <property type="match status" value="1"/>
</dbReference>
<organism evidence="11 13">
    <name type="scientific">Staphylococcus petrasii</name>
    <dbReference type="NCBI Taxonomy" id="1276936"/>
    <lineage>
        <taxon>Bacteria</taxon>
        <taxon>Bacillati</taxon>
        <taxon>Bacillota</taxon>
        <taxon>Bacilli</taxon>
        <taxon>Bacillales</taxon>
        <taxon>Staphylococcaceae</taxon>
        <taxon>Staphylococcus</taxon>
    </lineage>
</organism>
<feature type="transmembrane region" description="Helical" evidence="10">
    <location>
        <begin position="167"/>
        <end position="188"/>
    </location>
</feature>
<feature type="transmembrane region" description="Helical" evidence="10">
    <location>
        <begin position="351"/>
        <end position="375"/>
    </location>
</feature>
<feature type="transmembrane region" description="Helical" evidence="10">
    <location>
        <begin position="138"/>
        <end position="155"/>
    </location>
</feature>
<dbReference type="Proteomes" id="UP000254047">
    <property type="component" value="Unassembled WGS sequence"/>
</dbReference>
<dbReference type="EMBL" id="UHDO01000001">
    <property type="protein sequence ID" value="SUM43121.1"/>
    <property type="molecule type" value="Genomic_DNA"/>
</dbReference>
<dbReference type="GO" id="GO:0046677">
    <property type="term" value="P:response to antibiotic"/>
    <property type="evidence" value="ECO:0007669"/>
    <property type="project" value="UniProtKB-KW"/>
</dbReference>
<dbReference type="NCBIfam" id="TIGR00797">
    <property type="entry name" value="matE"/>
    <property type="match status" value="1"/>
</dbReference>
<feature type="transmembrane region" description="Helical" evidence="10">
    <location>
        <begin position="416"/>
        <end position="437"/>
    </location>
</feature>
<dbReference type="InterPro" id="IPR002528">
    <property type="entry name" value="MATE_fam"/>
</dbReference>
<feature type="transmembrane region" description="Helical" evidence="10">
    <location>
        <begin position="288"/>
        <end position="306"/>
    </location>
</feature>
<evidence type="ECO:0000256" key="3">
    <source>
        <dbReference type="ARBA" id="ARBA00022106"/>
    </source>
</evidence>
<keyword evidence="14" id="KW-1185">Reference proteome</keyword>
<dbReference type="PANTHER" id="PTHR43823">
    <property type="entry name" value="SPORULATION PROTEIN YKVU"/>
    <property type="match status" value="1"/>
</dbReference>